<sequence>MGGSCGKIIKLTGTCGNGTELVPLSCLFLCFDEEDFAVYGLYSGKELENGSLFIGACSLFIAGVVAG</sequence>
<dbReference type="EMBL" id="CP012643">
    <property type="protein sequence ID" value="ALI99333.1"/>
    <property type="molecule type" value="Genomic_DNA"/>
</dbReference>
<dbReference type="AlphaFoldDB" id="A0A0P0CS75"/>
<evidence type="ECO:0000313" key="2">
    <source>
        <dbReference type="Proteomes" id="UP000061382"/>
    </source>
</evidence>
<accession>A0A0P0CS75</accession>
<protein>
    <submittedName>
        <fullName evidence="1">Uncharacterized protein</fullName>
    </submittedName>
</protein>
<dbReference type="KEGG" id="rti:DC20_10575"/>
<evidence type="ECO:0000313" key="1">
    <source>
        <dbReference type="EMBL" id="ALI99333.1"/>
    </source>
</evidence>
<dbReference type="PATRIC" id="fig|512763.3.peg.2327"/>
<dbReference type="Proteomes" id="UP000061382">
    <property type="component" value="Chromosome"/>
</dbReference>
<proteinExistence type="predicted"/>
<gene>
    <name evidence="1" type="ORF">DC20_10575</name>
</gene>
<keyword evidence="2" id="KW-1185">Reference proteome</keyword>
<organism evidence="1 2">
    <name type="scientific">Rufibacter tibetensis</name>
    <dbReference type="NCBI Taxonomy" id="512763"/>
    <lineage>
        <taxon>Bacteria</taxon>
        <taxon>Pseudomonadati</taxon>
        <taxon>Bacteroidota</taxon>
        <taxon>Cytophagia</taxon>
        <taxon>Cytophagales</taxon>
        <taxon>Hymenobacteraceae</taxon>
        <taxon>Rufibacter</taxon>
    </lineage>
</organism>
<dbReference type="STRING" id="512763.DC20_10575"/>
<reference evidence="1 2" key="1">
    <citation type="submission" date="2015-08" db="EMBL/GenBank/DDBJ databases">
        <title>Complete genome sequence of Rufibacter tibetensis strain 1351t, a radiation-resistant bacterium from tibet plateau.</title>
        <authorList>
            <person name="Dai J."/>
        </authorList>
    </citation>
    <scope>NUCLEOTIDE SEQUENCE [LARGE SCALE GENOMIC DNA]</scope>
    <source>
        <strain evidence="1 2">1351</strain>
    </source>
</reference>
<name>A0A0P0CS75_9BACT</name>